<evidence type="ECO:0000313" key="5">
    <source>
        <dbReference type="EMBL" id="PRZ12047.1"/>
    </source>
</evidence>
<sequence>MYQEERLVAIMRYLKEHQRMSVQEICERFGVSRDTARRDLVKLSEQNAIIRTRGGAVLPVVQKEIESYKERLDLKSEVKSRIGAEAARHIKDGDVVLMDTSTTVQHAAQALQAEEVTVVTNSIDIADILSTKERVTVHLLGGVFHAHSRYLYGVGTVKKLQEYHVNKCFMGGGGVAEDGIYFPSEDDGQVVRQMIAQSEQVIVLVDRTKFNKKLFFKVCPLEQIDVLIADDVPEEWQERLAQAEVEVIRVMPGARS</sequence>
<keyword evidence="6" id="KW-1185">Reference proteome</keyword>
<keyword evidence="1" id="KW-0805">Transcription regulation</keyword>
<keyword evidence="3" id="KW-0804">Transcription</keyword>
<dbReference type="InterPro" id="IPR001034">
    <property type="entry name" value="DeoR_HTH"/>
</dbReference>
<dbReference type="EMBL" id="PVTZ01000017">
    <property type="protein sequence ID" value="PRZ12047.1"/>
    <property type="molecule type" value="Genomic_DNA"/>
</dbReference>
<evidence type="ECO:0000313" key="6">
    <source>
        <dbReference type="Proteomes" id="UP000238836"/>
    </source>
</evidence>
<dbReference type="PROSITE" id="PS00894">
    <property type="entry name" value="HTH_DEOR_1"/>
    <property type="match status" value="1"/>
</dbReference>
<gene>
    <name evidence="5" type="ORF">CLV36_11726</name>
</gene>
<reference evidence="5 6" key="1">
    <citation type="submission" date="2018-03" db="EMBL/GenBank/DDBJ databases">
        <title>Genomic Encyclopedia of Archaeal and Bacterial Type Strains, Phase II (KMG-II): from individual species to whole genera.</title>
        <authorList>
            <person name="Goeker M."/>
        </authorList>
    </citation>
    <scope>NUCLEOTIDE SEQUENCE [LARGE SCALE GENOMIC DNA]</scope>
    <source>
        <strain evidence="5 6">RHA1</strain>
    </source>
</reference>
<proteinExistence type="predicted"/>
<dbReference type="SUPFAM" id="SSF100950">
    <property type="entry name" value="NagB/RpiA/CoA transferase-like"/>
    <property type="match status" value="1"/>
</dbReference>
<dbReference type="Gene3D" id="1.10.10.10">
    <property type="entry name" value="Winged helix-like DNA-binding domain superfamily/Winged helix DNA-binding domain"/>
    <property type="match status" value="1"/>
</dbReference>
<dbReference type="InterPro" id="IPR050313">
    <property type="entry name" value="Carb_Metab_HTH_regulators"/>
</dbReference>
<comment type="caution">
    <text evidence="5">The sequence shown here is derived from an EMBL/GenBank/DDBJ whole genome shotgun (WGS) entry which is preliminary data.</text>
</comment>
<dbReference type="PRINTS" id="PR00037">
    <property type="entry name" value="HTHLACR"/>
</dbReference>
<dbReference type="SMART" id="SM01134">
    <property type="entry name" value="DeoRC"/>
    <property type="match status" value="1"/>
</dbReference>
<dbReference type="Proteomes" id="UP000238836">
    <property type="component" value="Unassembled WGS sequence"/>
</dbReference>
<dbReference type="PANTHER" id="PTHR30363">
    <property type="entry name" value="HTH-TYPE TRANSCRIPTIONAL REGULATOR SRLR-RELATED"/>
    <property type="match status" value="1"/>
</dbReference>
<evidence type="ECO:0000259" key="4">
    <source>
        <dbReference type="PROSITE" id="PS51000"/>
    </source>
</evidence>
<dbReference type="RefSeq" id="WP_022738338.1">
    <property type="nucleotide sequence ID" value="NZ_PVTZ01000017.1"/>
</dbReference>
<protein>
    <submittedName>
        <fullName evidence="5">DeoR family transcriptional regulator</fullName>
    </submittedName>
</protein>
<evidence type="ECO:0000256" key="2">
    <source>
        <dbReference type="ARBA" id="ARBA00023125"/>
    </source>
</evidence>
<dbReference type="InterPro" id="IPR037171">
    <property type="entry name" value="NagB/RpiA_transferase-like"/>
</dbReference>
<dbReference type="PANTHER" id="PTHR30363:SF51">
    <property type="entry name" value="HTH-TYPE TRANSCRIPTIONAL REPRESSOR GLCR"/>
    <property type="match status" value="1"/>
</dbReference>
<dbReference type="InterPro" id="IPR014036">
    <property type="entry name" value="DeoR-like_C"/>
</dbReference>
<dbReference type="InterPro" id="IPR036390">
    <property type="entry name" value="WH_DNA-bd_sf"/>
</dbReference>
<name>A0ABX5EJW7_9BACL</name>
<dbReference type="InterPro" id="IPR036388">
    <property type="entry name" value="WH-like_DNA-bd_sf"/>
</dbReference>
<dbReference type="Gene3D" id="3.40.50.1360">
    <property type="match status" value="1"/>
</dbReference>
<evidence type="ECO:0000256" key="1">
    <source>
        <dbReference type="ARBA" id="ARBA00023015"/>
    </source>
</evidence>
<organism evidence="5 6">
    <name type="scientific">Laceyella sediminis</name>
    <dbReference type="NCBI Taxonomy" id="573074"/>
    <lineage>
        <taxon>Bacteria</taxon>
        <taxon>Bacillati</taxon>
        <taxon>Bacillota</taxon>
        <taxon>Bacilli</taxon>
        <taxon>Bacillales</taxon>
        <taxon>Thermoactinomycetaceae</taxon>
        <taxon>Laceyella</taxon>
    </lineage>
</organism>
<feature type="domain" description="HTH deoR-type" evidence="4">
    <location>
        <begin position="3"/>
        <end position="58"/>
    </location>
</feature>
<keyword evidence="2" id="KW-0238">DNA-binding</keyword>
<dbReference type="SMART" id="SM00420">
    <property type="entry name" value="HTH_DEOR"/>
    <property type="match status" value="1"/>
</dbReference>
<dbReference type="Pfam" id="PF00455">
    <property type="entry name" value="DeoRC"/>
    <property type="match status" value="1"/>
</dbReference>
<accession>A0ABX5EJW7</accession>
<dbReference type="SUPFAM" id="SSF46785">
    <property type="entry name" value="Winged helix' DNA-binding domain"/>
    <property type="match status" value="1"/>
</dbReference>
<dbReference type="InterPro" id="IPR018356">
    <property type="entry name" value="Tscrpt_reg_HTH_DeoR_CS"/>
</dbReference>
<evidence type="ECO:0000256" key="3">
    <source>
        <dbReference type="ARBA" id="ARBA00023163"/>
    </source>
</evidence>
<dbReference type="Pfam" id="PF08220">
    <property type="entry name" value="HTH_DeoR"/>
    <property type="match status" value="1"/>
</dbReference>
<dbReference type="PROSITE" id="PS51000">
    <property type="entry name" value="HTH_DEOR_2"/>
    <property type="match status" value="1"/>
</dbReference>